<dbReference type="PANTHER" id="PTHR48097:SF9">
    <property type="entry name" value="L-THREONINE ALDOLASE"/>
    <property type="match status" value="1"/>
</dbReference>
<dbReference type="InterPro" id="IPR015421">
    <property type="entry name" value="PyrdxlP-dep_Trfase_major"/>
</dbReference>
<dbReference type="GO" id="GO:0006545">
    <property type="term" value="P:glycine biosynthetic process"/>
    <property type="evidence" value="ECO:0007669"/>
    <property type="project" value="TreeGrafter"/>
</dbReference>
<proteinExistence type="inferred from homology"/>
<evidence type="ECO:0000256" key="3">
    <source>
        <dbReference type="ARBA" id="ARBA00022898"/>
    </source>
</evidence>
<accession>A0A8J3ACE5</accession>
<organism evidence="7 8">
    <name type="scientific">Egicoccus halophilus</name>
    <dbReference type="NCBI Taxonomy" id="1670830"/>
    <lineage>
        <taxon>Bacteria</taxon>
        <taxon>Bacillati</taxon>
        <taxon>Actinomycetota</taxon>
        <taxon>Nitriliruptoria</taxon>
        <taxon>Egicoccales</taxon>
        <taxon>Egicoccaceae</taxon>
        <taxon>Egicoccus</taxon>
    </lineage>
</organism>
<dbReference type="PANTHER" id="PTHR48097">
    <property type="entry name" value="L-THREONINE ALDOLASE-RELATED"/>
    <property type="match status" value="1"/>
</dbReference>
<dbReference type="SUPFAM" id="SSF53383">
    <property type="entry name" value="PLP-dependent transferases"/>
    <property type="match status" value="1"/>
</dbReference>
<evidence type="ECO:0000256" key="5">
    <source>
        <dbReference type="PIRSR" id="PIRSR017617-1"/>
    </source>
</evidence>
<dbReference type="GO" id="GO:0006567">
    <property type="term" value="P:L-threonine catabolic process"/>
    <property type="evidence" value="ECO:0007669"/>
    <property type="project" value="TreeGrafter"/>
</dbReference>
<dbReference type="EMBL" id="BMHA01000004">
    <property type="protein sequence ID" value="GGI04987.1"/>
    <property type="molecule type" value="Genomic_DNA"/>
</dbReference>
<dbReference type="Pfam" id="PF01212">
    <property type="entry name" value="Beta_elim_lyase"/>
    <property type="match status" value="1"/>
</dbReference>
<feature type="modified residue" description="N6-(pyridoxal phosphate)lysine" evidence="5">
    <location>
        <position position="199"/>
    </location>
</feature>
<gene>
    <name evidence="7" type="ORF">GCM10011354_11830</name>
</gene>
<feature type="domain" description="Aromatic amino acid beta-eliminating lyase/threonine aldolase" evidence="6">
    <location>
        <begin position="3"/>
        <end position="287"/>
    </location>
</feature>
<keyword evidence="3" id="KW-0663">Pyridoxal phosphate</keyword>
<evidence type="ECO:0000256" key="2">
    <source>
        <dbReference type="ARBA" id="ARBA00006966"/>
    </source>
</evidence>
<dbReference type="NCBIfam" id="NF041359">
    <property type="entry name" value="GntG_guanitoxin"/>
    <property type="match status" value="1"/>
</dbReference>
<reference evidence="7" key="1">
    <citation type="journal article" date="2014" name="Int. J. Syst. Evol. Microbiol.">
        <title>Complete genome sequence of Corynebacterium casei LMG S-19264T (=DSM 44701T), isolated from a smear-ripened cheese.</title>
        <authorList>
            <consortium name="US DOE Joint Genome Institute (JGI-PGF)"/>
            <person name="Walter F."/>
            <person name="Albersmeier A."/>
            <person name="Kalinowski J."/>
            <person name="Ruckert C."/>
        </authorList>
    </citation>
    <scope>NUCLEOTIDE SEQUENCE</scope>
    <source>
        <strain evidence="7">CGMCC 1.14988</strain>
    </source>
</reference>
<reference evidence="7" key="2">
    <citation type="submission" date="2020-09" db="EMBL/GenBank/DDBJ databases">
        <authorList>
            <person name="Sun Q."/>
            <person name="Zhou Y."/>
        </authorList>
    </citation>
    <scope>NUCLEOTIDE SEQUENCE</scope>
    <source>
        <strain evidence="7">CGMCC 1.14988</strain>
    </source>
</reference>
<dbReference type="InterPro" id="IPR015422">
    <property type="entry name" value="PyrdxlP-dep_Trfase_small"/>
</dbReference>
<evidence type="ECO:0000313" key="8">
    <source>
        <dbReference type="Proteomes" id="UP000650511"/>
    </source>
</evidence>
<evidence type="ECO:0000313" key="7">
    <source>
        <dbReference type="EMBL" id="GGI04987.1"/>
    </source>
</evidence>
<dbReference type="RefSeq" id="WP_130649547.1">
    <property type="nucleotide sequence ID" value="NZ_BMHA01000004.1"/>
</dbReference>
<dbReference type="InterPro" id="IPR001597">
    <property type="entry name" value="ArAA_b-elim_lyase/Thr_aldolase"/>
</dbReference>
<dbReference type="Proteomes" id="UP000650511">
    <property type="component" value="Unassembled WGS sequence"/>
</dbReference>
<dbReference type="InterPro" id="IPR015424">
    <property type="entry name" value="PyrdxlP-dep_Trfase"/>
</dbReference>
<keyword evidence="8" id="KW-1185">Reference proteome</keyword>
<evidence type="ECO:0000256" key="1">
    <source>
        <dbReference type="ARBA" id="ARBA00001933"/>
    </source>
</evidence>
<dbReference type="Gene3D" id="3.90.1150.10">
    <property type="entry name" value="Aspartate Aminotransferase, domain 1"/>
    <property type="match status" value="1"/>
</dbReference>
<evidence type="ECO:0000259" key="6">
    <source>
        <dbReference type="Pfam" id="PF01212"/>
    </source>
</evidence>
<dbReference type="PIRSF" id="PIRSF017617">
    <property type="entry name" value="Thr_aldolase"/>
    <property type="match status" value="1"/>
</dbReference>
<evidence type="ECO:0000256" key="4">
    <source>
        <dbReference type="ARBA" id="ARBA00023239"/>
    </source>
</evidence>
<dbReference type="AlphaFoldDB" id="A0A8J3ACE5"/>
<sequence>MIDLRSDTVTRPTEAVRRAMAAAEVGDDVYREDPEVEALQEEVADRFGRDAALFVPSGVMGTLVLLRALVEPGAEVVCESDAHVVAYEAGAGALHAGVQFRTIDGERGRLDVDLVRPRLRPPTFPYTAVGAISVEETTNRGGGAIHGLERLRALRALADERGVPLHGDGARLFNAIVAAGTDPREYGEVFTAFSFCLSKGLGAPVGSLVVGDADVIDAARAWRRRFGGAMRQVGVLAAAGRHVLAHHVERLADDHANARTIAATLADAVPGSCDPDEVETNIVYVDTASRPAAEVLARLRDAGVLAGAMGEHLVRLVTHLDVSADDAERAAVLLATVLTDK</sequence>
<dbReference type="Gene3D" id="3.40.640.10">
    <property type="entry name" value="Type I PLP-dependent aspartate aminotransferase-like (Major domain)"/>
    <property type="match status" value="1"/>
</dbReference>
<dbReference type="GO" id="GO:0008732">
    <property type="term" value="F:L-allo-threonine aldolase activity"/>
    <property type="evidence" value="ECO:0007669"/>
    <property type="project" value="TreeGrafter"/>
</dbReference>
<dbReference type="OrthoDB" id="9774495at2"/>
<dbReference type="FunFam" id="3.40.640.10:FF:000030">
    <property type="entry name" value="Low-specificity L-threonine aldolase"/>
    <property type="match status" value="1"/>
</dbReference>
<name>A0A8J3ACE5_9ACTN</name>
<comment type="cofactor">
    <cofactor evidence="1">
        <name>pyridoxal 5'-phosphate</name>
        <dbReference type="ChEBI" id="CHEBI:597326"/>
    </cofactor>
</comment>
<comment type="caution">
    <text evidence="7">The sequence shown here is derived from an EMBL/GenBank/DDBJ whole genome shotgun (WGS) entry which is preliminary data.</text>
</comment>
<comment type="similarity">
    <text evidence="2">Belongs to the threonine aldolase family.</text>
</comment>
<keyword evidence="4" id="KW-0456">Lyase</keyword>
<dbReference type="GO" id="GO:0005829">
    <property type="term" value="C:cytosol"/>
    <property type="evidence" value="ECO:0007669"/>
    <property type="project" value="TreeGrafter"/>
</dbReference>
<dbReference type="InterPro" id="IPR023603">
    <property type="entry name" value="Low_specificity_L-TA-like"/>
</dbReference>
<protein>
    <submittedName>
        <fullName evidence="7">Threonine aldolase</fullName>
    </submittedName>
</protein>